<keyword evidence="5" id="KW-0378">Hydrolase</keyword>
<evidence type="ECO:0000313" key="8">
    <source>
        <dbReference type="EMBL" id="SUA81991.1"/>
    </source>
</evidence>
<keyword evidence="4" id="KW-0255">Endonuclease</keyword>
<evidence type="ECO:0000256" key="4">
    <source>
        <dbReference type="ARBA" id="ARBA00022759"/>
    </source>
</evidence>
<organism evidence="8 9">
    <name type="scientific">Pandoraea pnomenusa</name>
    <dbReference type="NCBI Taxonomy" id="93220"/>
    <lineage>
        <taxon>Bacteria</taxon>
        <taxon>Pseudomonadati</taxon>
        <taxon>Pseudomonadota</taxon>
        <taxon>Betaproteobacteria</taxon>
        <taxon>Burkholderiales</taxon>
        <taxon>Burkholderiaceae</taxon>
        <taxon>Pandoraea</taxon>
    </lineage>
</organism>
<sequence length="63" mass="7126">MTSADIIKRLKAAGFTEVSVRGSHHKFRHENGRVVIVPHPKKDMPIGTTRSIFKQAGIDWRSE</sequence>
<accession>A0A378YZZ9</accession>
<proteinExistence type="inferred from homology"/>
<evidence type="ECO:0000256" key="1">
    <source>
        <dbReference type="ARBA" id="ARBA00006620"/>
    </source>
</evidence>
<evidence type="ECO:0000256" key="2">
    <source>
        <dbReference type="ARBA" id="ARBA00022649"/>
    </source>
</evidence>
<dbReference type="GO" id="GO:0004519">
    <property type="term" value="F:endonuclease activity"/>
    <property type="evidence" value="ECO:0007669"/>
    <property type="project" value="UniProtKB-KW"/>
</dbReference>
<dbReference type="InterPro" id="IPR038570">
    <property type="entry name" value="HicA_sf"/>
</dbReference>
<gene>
    <name evidence="8" type="ORF">NCTC13160_04865</name>
</gene>
<dbReference type="OrthoDB" id="9811409at2"/>
<evidence type="ECO:0000256" key="7">
    <source>
        <dbReference type="ARBA" id="ARBA00023016"/>
    </source>
</evidence>
<dbReference type="EMBL" id="UGSG01000001">
    <property type="protein sequence ID" value="SUA81991.1"/>
    <property type="molecule type" value="Genomic_DNA"/>
</dbReference>
<dbReference type="GO" id="GO:0016787">
    <property type="term" value="F:hydrolase activity"/>
    <property type="evidence" value="ECO:0007669"/>
    <property type="project" value="UniProtKB-KW"/>
</dbReference>
<dbReference type="KEGG" id="ppnm:LV28_24695"/>
<name>A0A378YZZ9_9BURK</name>
<evidence type="ECO:0000313" key="9">
    <source>
        <dbReference type="Proteomes" id="UP000254573"/>
    </source>
</evidence>
<dbReference type="AlphaFoldDB" id="A0A378YZZ9"/>
<evidence type="ECO:0000256" key="3">
    <source>
        <dbReference type="ARBA" id="ARBA00022722"/>
    </source>
</evidence>
<keyword evidence="7" id="KW-0346">Stress response</keyword>
<dbReference type="Proteomes" id="UP000254573">
    <property type="component" value="Unassembled WGS sequence"/>
</dbReference>
<dbReference type="GO" id="GO:0003729">
    <property type="term" value="F:mRNA binding"/>
    <property type="evidence" value="ECO:0007669"/>
    <property type="project" value="InterPro"/>
</dbReference>
<dbReference type="InterPro" id="IPR012933">
    <property type="entry name" value="HicA_mRNA_interferase"/>
</dbReference>
<dbReference type="SUPFAM" id="SSF54786">
    <property type="entry name" value="YcfA/nrd intein domain"/>
    <property type="match status" value="1"/>
</dbReference>
<keyword evidence="3" id="KW-0540">Nuclease</keyword>
<evidence type="ECO:0000256" key="6">
    <source>
        <dbReference type="ARBA" id="ARBA00022884"/>
    </source>
</evidence>
<keyword evidence="6" id="KW-0694">RNA-binding</keyword>
<keyword evidence="2" id="KW-1277">Toxin-antitoxin system</keyword>
<dbReference type="Pfam" id="PF07927">
    <property type="entry name" value="HicA_toxin"/>
    <property type="match status" value="1"/>
</dbReference>
<dbReference type="RefSeq" id="WP_038620832.1">
    <property type="nucleotide sequence ID" value="NZ_CP009553.3"/>
</dbReference>
<comment type="similarity">
    <text evidence="1">Belongs to the HicA mRNA interferase family.</text>
</comment>
<protein>
    <submittedName>
        <fullName evidence="8">YcfA-like protein</fullName>
    </submittedName>
</protein>
<dbReference type="Gene3D" id="3.30.920.30">
    <property type="entry name" value="Hypothetical protein"/>
    <property type="match status" value="1"/>
</dbReference>
<evidence type="ECO:0000256" key="5">
    <source>
        <dbReference type="ARBA" id="ARBA00022801"/>
    </source>
</evidence>
<reference evidence="8 9" key="1">
    <citation type="submission" date="2018-06" db="EMBL/GenBank/DDBJ databases">
        <authorList>
            <consortium name="Pathogen Informatics"/>
            <person name="Doyle S."/>
        </authorList>
    </citation>
    <scope>NUCLEOTIDE SEQUENCE [LARGE SCALE GENOMIC DNA]</scope>
    <source>
        <strain evidence="8 9">NCTC13160</strain>
    </source>
</reference>